<dbReference type="InterPro" id="IPR009057">
    <property type="entry name" value="Homeodomain-like_sf"/>
</dbReference>
<evidence type="ECO:0000256" key="5">
    <source>
        <dbReference type="PROSITE-ProRule" id="PRU00335"/>
    </source>
</evidence>
<reference evidence="7 8" key="2">
    <citation type="journal article" date="2020" name="Microbiol. Resour. Announc.">
        <title>Antarctic desert soil bacteria exhibit high novel natural product potential, evaluated through long-read genome sequencing and comparative genomics.</title>
        <authorList>
            <person name="Benaud N."/>
            <person name="Edwards R.J."/>
            <person name="Amos T.G."/>
            <person name="D'Agostino P.M."/>
            <person name="Gutierrez-Chavez C."/>
            <person name="Montgomery K."/>
            <person name="Nicetic I."/>
            <person name="Ferrari B.C."/>
        </authorList>
    </citation>
    <scope>NUCLEOTIDE SEQUENCE [LARGE SCALE GENOMIC DNA]</scope>
    <source>
        <strain evidence="7 8">SPB151</strain>
    </source>
</reference>
<evidence type="ECO:0000256" key="4">
    <source>
        <dbReference type="ARBA" id="ARBA00023163"/>
    </source>
</evidence>
<dbReference type="AlphaFoldDB" id="A0A7G6X953"/>
<evidence type="ECO:0000256" key="2">
    <source>
        <dbReference type="ARBA" id="ARBA00023015"/>
    </source>
</evidence>
<dbReference type="InterPro" id="IPR050109">
    <property type="entry name" value="HTH-type_TetR-like_transc_reg"/>
</dbReference>
<dbReference type="Proteomes" id="UP000515563">
    <property type="component" value="Chromosome"/>
</dbReference>
<evidence type="ECO:0000313" key="7">
    <source>
        <dbReference type="EMBL" id="QNE22768.1"/>
    </source>
</evidence>
<proteinExistence type="predicted"/>
<dbReference type="Pfam" id="PF00440">
    <property type="entry name" value="TetR_N"/>
    <property type="match status" value="1"/>
</dbReference>
<keyword evidence="3 5" id="KW-0238">DNA-binding</keyword>
<evidence type="ECO:0000256" key="1">
    <source>
        <dbReference type="ARBA" id="ARBA00022491"/>
    </source>
</evidence>
<dbReference type="GO" id="GO:0000976">
    <property type="term" value="F:transcription cis-regulatory region binding"/>
    <property type="evidence" value="ECO:0007669"/>
    <property type="project" value="TreeGrafter"/>
</dbReference>
<organism evidence="7 8">
    <name type="scientific">Kribbella qitaiheensis</name>
    <dbReference type="NCBI Taxonomy" id="1544730"/>
    <lineage>
        <taxon>Bacteria</taxon>
        <taxon>Bacillati</taxon>
        <taxon>Actinomycetota</taxon>
        <taxon>Actinomycetes</taxon>
        <taxon>Propionibacteriales</taxon>
        <taxon>Kribbellaceae</taxon>
        <taxon>Kribbella</taxon>
    </lineage>
</organism>
<dbReference type="GO" id="GO:0003700">
    <property type="term" value="F:DNA-binding transcription factor activity"/>
    <property type="evidence" value="ECO:0007669"/>
    <property type="project" value="TreeGrafter"/>
</dbReference>
<dbReference type="PANTHER" id="PTHR30055">
    <property type="entry name" value="HTH-TYPE TRANSCRIPTIONAL REGULATOR RUTR"/>
    <property type="match status" value="1"/>
</dbReference>
<dbReference type="InterPro" id="IPR039538">
    <property type="entry name" value="BetI_C"/>
</dbReference>
<reference evidence="8" key="1">
    <citation type="submission" date="2019-09" db="EMBL/GenBank/DDBJ databases">
        <title>Antimicrobial potential of Antarctic Bacteria.</title>
        <authorList>
            <person name="Benaud N."/>
            <person name="Edwards R.J."/>
            <person name="Ferrari B.C."/>
        </authorList>
    </citation>
    <scope>NUCLEOTIDE SEQUENCE [LARGE SCALE GENOMIC DNA]</scope>
    <source>
        <strain evidence="8">SPB151</strain>
    </source>
</reference>
<evidence type="ECO:0000313" key="8">
    <source>
        <dbReference type="Proteomes" id="UP000515563"/>
    </source>
</evidence>
<dbReference type="PANTHER" id="PTHR30055:SF226">
    <property type="entry name" value="HTH-TYPE TRANSCRIPTIONAL REGULATOR PKSA"/>
    <property type="match status" value="1"/>
</dbReference>
<keyword evidence="8" id="KW-1185">Reference proteome</keyword>
<protein>
    <submittedName>
        <fullName evidence="7">Helix-turn-helix transcriptional regulator</fullName>
    </submittedName>
</protein>
<dbReference type="EMBL" id="CP043661">
    <property type="protein sequence ID" value="QNE22768.1"/>
    <property type="molecule type" value="Genomic_DNA"/>
</dbReference>
<dbReference type="PROSITE" id="PS50977">
    <property type="entry name" value="HTH_TETR_2"/>
    <property type="match status" value="1"/>
</dbReference>
<name>A0A7G6X953_9ACTN</name>
<dbReference type="InterPro" id="IPR036271">
    <property type="entry name" value="Tet_transcr_reg_TetR-rel_C_sf"/>
</dbReference>
<dbReference type="Pfam" id="PF13977">
    <property type="entry name" value="TetR_C_6"/>
    <property type="match status" value="1"/>
</dbReference>
<keyword evidence="1" id="KW-0678">Repressor</keyword>
<accession>A0A7G6X953</accession>
<gene>
    <name evidence="7" type="ORF">F1D05_04790</name>
</gene>
<dbReference type="Gene3D" id="1.10.357.10">
    <property type="entry name" value="Tetracycline Repressor, domain 2"/>
    <property type="match status" value="1"/>
</dbReference>
<evidence type="ECO:0000259" key="6">
    <source>
        <dbReference type="PROSITE" id="PS50977"/>
    </source>
</evidence>
<dbReference type="SUPFAM" id="SSF46689">
    <property type="entry name" value="Homeodomain-like"/>
    <property type="match status" value="1"/>
</dbReference>
<feature type="domain" description="HTH tetR-type" evidence="6">
    <location>
        <begin position="1"/>
        <end position="50"/>
    </location>
</feature>
<evidence type="ECO:0000256" key="3">
    <source>
        <dbReference type="ARBA" id="ARBA00023125"/>
    </source>
</evidence>
<dbReference type="KEGG" id="kqi:F1D05_04790"/>
<sequence>METFATRGYNNASLAEVAARVGLTQAGVLHHFPSKAGLLTGVLDLRDATEIGELGDERPRGMAFLRHLVDTAKHNAAREGIVRLYAVLSAESVTDGHPAQNYFRTRYQGLRTMVVDALHEAVEHGEVPTGLDHETVATAIIATMDGLQVQWLLAPDSIDMAAATETTIRALTHADLPPSPEPFQAGRAG</sequence>
<dbReference type="SUPFAM" id="SSF48498">
    <property type="entry name" value="Tetracyclin repressor-like, C-terminal domain"/>
    <property type="match status" value="1"/>
</dbReference>
<keyword evidence="2" id="KW-0805">Transcription regulation</keyword>
<feature type="DNA-binding region" description="H-T-H motif" evidence="5">
    <location>
        <begin position="13"/>
        <end position="32"/>
    </location>
</feature>
<keyword evidence="4" id="KW-0804">Transcription</keyword>
<dbReference type="InterPro" id="IPR001647">
    <property type="entry name" value="HTH_TetR"/>
</dbReference>